<dbReference type="EMBL" id="JBDFQZ010000004">
    <property type="protein sequence ID" value="KAK9732653.1"/>
    <property type="molecule type" value="Genomic_DNA"/>
</dbReference>
<organism evidence="2 4">
    <name type="scientific">Saponaria officinalis</name>
    <name type="common">Common soapwort</name>
    <name type="synonym">Lychnis saponaria</name>
    <dbReference type="NCBI Taxonomy" id="3572"/>
    <lineage>
        <taxon>Eukaryota</taxon>
        <taxon>Viridiplantae</taxon>
        <taxon>Streptophyta</taxon>
        <taxon>Embryophyta</taxon>
        <taxon>Tracheophyta</taxon>
        <taxon>Spermatophyta</taxon>
        <taxon>Magnoliopsida</taxon>
        <taxon>eudicotyledons</taxon>
        <taxon>Gunneridae</taxon>
        <taxon>Pentapetalae</taxon>
        <taxon>Caryophyllales</taxon>
        <taxon>Caryophyllaceae</taxon>
        <taxon>Caryophylleae</taxon>
        <taxon>Saponaria</taxon>
    </lineage>
</organism>
<keyword evidence="4" id="KW-1185">Reference proteome</keyword>
<accession>A0AAW1LI94</accession>
<protein>
    <submittedName>
        <fullName evidence="2">Uncharacterized protein</fullName>
    </submittedName>
</protein>
<proteinExistence type="predicted"/>
<comment type="caution">
    <text evidence="2">The sequence shown here is derived from an EMBL/GenBank/DDBJ whole genome shotgun (WGS) entry which is preliminary data.</text>
</comment>
<feature type="region of interest" description="Disordered" evidence="1">
    <location>
        <begin position="70"/>
        <end position="91"/>
    </location>
</feature>
<feature type="compositionally biased region" description="Low complexity" evidence="1">
    <location>
        <begin position="70"/>
        <end position="79"/>
    </location>
</feature>
<evidence type="ECO:0000313" key="2">
    <source>
        <dbReference type="EMBL" id="KAK9732653.1"/>
    </source>
</evidence>
<evidence type="ECO:0000256" key="1">
    <source>
        <dbReference type="SAM" id="MobiDB-lite"/>
    </source>
</evidence>
<evidence type="ECO:0000313" key="3">
    <source>
        <dbReference type="EMBL" id="KAK9732717.1"/>
    </source>
</evidence>
<feature type="compositionally biased region" description="Polar residues" evidence="1">
    <location>
        <begin position="80"/>
        <end position="90"/>
    </location>
</feature>
<dbReference type="Proteomes" id="UP001443914">
    <property type="component" value="Unassembled WGS sequence"/>
</dbReference>
<evidence type="ECO:0000313" key="4">
    <source>
        <dbReference type="Proteomes" id="UP001443914"/>
    </source>
</evidence>
<name>A0AAW1LI94_SAPOF</name>
<dbReference type="EMBL" id="JBDFQZ010000004">
    <property type="protein sequence ID" value="KAK9732717.1"/>
    <property type="molecule type" value="Genomic_DNA"/>
</dbReference>
<reference evidence="2 4" key="1">
    <citation type="submission" date="2024-03" db="EMBL/GenBank/DDBJ databases">
        <title>WGS assembly of Saponaria officinalis var. Norfolk2.</title>
        <authorList>
            <person name="Jenkins J."/>
            <person name="Shu S."/>
            <person name="Grimwood J."/>
            <person name="Barry K."/>
            <person name="Goodstein D."/>
            <person name="Schmutz J."/>
            <person name="Leebens-Mack J."/>
            <person name="Osbourn A."/>
        </authorList>
    </citation>
    <scope>NUCLEOTIDE SEQUENCE [LARGE SCALE GENOMIC DNA]</scope>
    <source>
        <strain evidence="4">cv. Norfolk2</strain>
        <strain evidence="2">JIC</strain>
        <tissue evidence="2">Leaf</tissue>
    </source>
</reference>
<gene>
    <name evidence="2" type="ORF">RND81_04G013100</name>
    <name evidence="3" type="ORF">RND81_04G017100</name>
</gene>
<sequence>MLPKIYLSGSEKRKKRKLVEELNKSQQGAIHERFVFRNVVRQNLDDNINDHDKTDYPYDFTNVKKESSLSNVSNISSNVEPEQTTSINNSIDEEAIPSVDLRMLV</sequence>
<dbReference type="AlphaFoldDB" id="A0AAW1LI94"/>